<dbReference type="Gene3D" id="1.20.950.20">
    <property type="entry name" value="Transmembrane di-heme cytochromes, Chain C"/>
    <property type="match status" value="1"/>
</dbReference>
<feature type="transmembrane region" description="Helical" evidence="6">
    <location>
        <begin position="12"/>
        <end position="32"/>
    </location>
</feature>
<comment type="subcellular location">
    <subcellularLocation>
        <location evidence="1">Cell membrane</location>
        <topology evidence="1">Multi-pass membrane protein</topology>
    </subcellularLocation>
</comment>
<dbReference type="EMBL" id="WSSB01000011">
    <property type="protein sequence ID" value="MXR37681.1"/>
    <property type="molecule type" value="Genomic_DNA"/>
</dbReference>
<evidence type="ECO:0000313" key="9">
    <source>
        <dbReference type="Proteomes" id="UP000467214"/>
    </source>
</evidence>
<keyword evidence="3 6" id="KW-0812">Transmembrane</keyword>
<feature type="domain" description="Cytochrome b561 bacterial/Ni-hydrogenase" evidence="7">
    <location>
        <begin position="12"/>
        <end position="173"/>
    </location>
</feature>
<dbReference type="Pfam" id="PF01292">
    <property type="entry name" value="Ni_hydr_CYTB"/>
    <property type="match status" value="1"/>
</dbReference>
<keyword evidence="5 6" id="KW-0472">Membrane</keyword>
<keyword evidence="9" id="KW-1185">Reference proteome</keyword>
<dbReference type="Proteomes" id="UP000467214">
    <property type="component" value="Unassembled WGS sequence"/>
</dbReference>
<dbReference type="PANTHER" id="PTHR30485">
    <property type="entry name" value="NI/FE-HYDROGENASE 1 B-TYPE CYTOCHROME SUBUNIT"/>
    <property type="match status" value="1"/>
</dbReference>
<keyword evidence="4 6" id="KW-1133">Transmembrane helix</keyword>
<dbReference type="GO" id="GO:0020037">
    <property type="term" value="F:heme binding"/>
    <property type="evidence" value="ECO:0007669"/>
    <property type="project" value="TreeGrafter"/>
</dbReference>
<dbReference type="AlphaFoldDB" id="A0A845BSY8"/>
<organism evidence="8 9">
    <name type="scientific">Craterilacuibacter sinensis</name>
    <dbReference type="NCBI Taxonomy" id="2686017"/>
    <lineage>
        <taxon>Bacteria</taxon>
        <taxon>Pseudomonadati</taxon>
        <taxon>Pseudomonadota</taxon>
        <taxon>Betaproteobacteria</taxon>
        <taxon>Neisseriales</taxon>
        <taxon>Neisseriaceae</taxon>
        <taxon>Craterilacuibacter</taxon>
    </lineage>
</organism>
<feature type="transmembrane region" description="Helical" evidence="6">
    <location>
        <begin position="139"/>
        <end position="158"/>
    </location>
</feature>
<protein>
    <submittedName>
        <fullName evidence="8">Cytochrome B</fullName>
    </submittedName>
</protein>
<dbReference type="SUPFAM" id="SSF81342">
    <property type="entry name" value="Transmembrane di-heme cytochromes"/>
    <property type="match status" value="1"/>
</dbReference>
<dbReference type="PANTHER" id="PTHR30485:SF2">
    <property type="entry name" value="BLL0597 PROTEIN"/>
    <property type="match status" value="1"/>
</dbReference>
<evidence type="ECO:0000256" key="2">
    <source>
        <dbReference type="ARBA" id="ARBA00022475"/>
    </source>
</evidence>
<evidence type="ECO:0000256" key="4">
    <source>
        <dbReference type="ARBA" id="ARBA00022989"/>
    </source>
</evidence>
<evidence type="ECO:0000256" key="5">
    <source>
        <dbReference type="ARBA" id="ARBA00023136"/>
    </source>
</evidence>
<dbReference type="GO" id="GO:0005886">
    <property type="term" value="C:plasma membrane"/>
    <property type="evidence" value="ECO:0007669"/>
    <property type="project" value="UniProtKB-SubCell"/>
</dbReference>
<reference evidence="8 9" key="1">
    <citation type="submission" date="2019-12" db="EMBL/GenBank/DDBJ databases">
        <title>Neisseriaceae gen. nov. sp. Genome sequencing and assembly.</title>
        <authorList>
            <person name="Liu Z."/>
            <person name="Li A."/>
        </authorList>
    </citation>
    <scope>NUCLEOTIDE SEQUENCE [LARGE SCALE GENOMIC DNA]</scope>
    <source>
        <strain evidence="8 9">B2N2-7</strain>
    </source>
</reference>
<evidence type="ECO:0000256" key="3">
    <source>
        <dbReference type="ARBA" id="ARBA00022692"/>
    </source>
</evidence>
<evidence type="ECO:0000256" key="6">
    <source>
        <dbReference type="SAM" id="Phobius"/>
    </source>
</evidence>
<evidence type="ECO:0000259" key="7">
    <source>
        <dbReference type="Pfam" id="PF01292"/>
    </source>
</evidence>
<gene>
    <name evidence="8" type="ORF">GQF02_11925</name>
</gene>
<dbReference type="InterPro" id="IPR016174">
    <property type="entry name" value="Di-haem_cyt_TM"/>
</dbReference>
<accession>A0A845BSY8</accession>
<feature type="transmembrane region" description="Helical" evidence="6">
    <location>
        <begin position="44"/>
        <end position="62"/>
    </location>
</feature>
<evidence type="ECO:0000256" key="1">
    <source>
        <dbReference type="ARBA" id="ARBA00004651"/>
    </source>
</evidence>
<dbReference type="InterPro" id="IPR051542">
    <property type="entry name" value="Hydrogenase_cytochrome"/>
</dbReference>
<dbReference type="GO" id="GO:0022904">
    <property type="term" value="P:respiratory electron transport chain"/>
    <property type="evidence" value="ECO:0007669"/>
    <property type="project" value="InterPro"/>
</dbReference>
<proteinExistence type="predicted"/>
<evidence type="ECO:0000313" key="8">
    <source>
        <dbReference type="EMBL" id="MXR37681.1"/>
    </source>
</evidence>
<comment type="caution">
    <text evidence="8">The sequence shown here is derived from an EMBL/GenBank/DDBJ whole genome shotgun (WGS) entry which is preliminary data.</text>
</comment>
<dbReference type="InterPro" id="IPR011577">
    <property type="entry name" value="Cyt_b561_bac/Ni-Hgenase"/>
</dbReference>
<name>A0A845BSY8_9NEIS</name>
<keyword evidence="2" id="KW-1003">Cell membrane</keyword>
<dbReference type="RefSeq" id="WP_160797422.1">
    <property type="nucleotide sequence ID" value="NZ_WSSB01000011.1"/>
</dbReference>
<dbReference type="GO" id="GO:0009055">
    <property type="term" value="F:electron transfer activity"/>
    <property type="evidence" value="ECO:0007669"/>
    <property type="project" value="InterPro"/>
</dbReference>
<sequence>MNANDTLTRVRVWDPLVRLFHWALVLCIALNLFVLEDGDTPHRWTGYIATSLIALRIVWGFVGSRHARFSDFWPTRQRLLAHWQRMKTGEPDPHPGHNPAGALMMLALMALVLGLGISGYMMGTDAFWGEEWLEDTHGFIANSLMALAGVHILAALLMSHIEGVNLPRAMVTGVKVYQRRQR</sequence>
<feature type="transmembrane region" description="Helical" evidence="6">
    <location>
        <begin position="100"/>
        <end position="119"/>
    </location>
</feature>